<gene>
    <name evidence="6" type="ordered locus">PB2503_10589</name>
</gene>
<comment type="caution">
    <text evidence="4">Lacks conserved residue(s) required for the propagation of feature annotation.</text>
</comment>
<feature type="active site" description="Nucleophile" evidence="4">
    <location>
        <position position="45"/>
    </location>
</feature>
<feature type="short sequence motif" description="GXGXXG" evidence="4">
    <location>
        <begin position="15"/>
        <end position="20"/>
    </location>
</feature>
<evidence type="ECO:0000256" key="2">
    <source>
        <dbReference type="ARBA" id="ARBA00022963"/>
    </source>
</evidence>
<sequence length="353" mass="39539">MAKAHPKPINLALQGGGSHGAFAWGVLDRLLAKDEVTINAVTATSAGAMNAAVLAYGLHLGGHEAAREKLEEFWKKVSEVRADFGWTPANLLEAIPGFRRASQTLNYFFLQTLQHSLSPYQVNPFDYNPLKDVLTDVVDFEELKKCEATKLFITATNVRSGTARVFRTEEICAEHIMASAALPNLYQAVEIDGEAYWDGGYMGNPSLWPLFYQTEVQDLLIVHLNPIVRKDIPKLSGEIANRMNEISFNSSLLKELRAIAFVQKLLRDDWLKDDFKDRLSNIHVHSIRAETTFRDMSLASKYDTAWSFLTDLKQRGIEEADAWIDTHGEAIGKRSTVDLHGDFLDGETILKAQ</sequence>
<evidence type="ECO:0000256" key="1">
    <source>
        <dbReference type="ARBA" id="ARBA00022801"/>
    </source>
</evidence>
<name>E0TGN7_PARBH</name>
<keyword evidence="3 4" id="KW-0443">Lipid metabolism</keyword>
<dbReference type="PANTHER" id="PTHR14226:SF78">
    <property type="entry name" value="SLR0060 PROTEIN"/>
    <property type="match status" value="1"/>
</dbReference>
<dbReference type="PANTHER" id="PTHR14226">
    <property type="entry name" value="NEUROPATHY TARGET ESTERASE/SWISS CHEESE D.MELANOGASTER"/>
    <property type="match status" value="1"/>
</dbReference>
<evidence type="ECO:0000313" key="7">
    <source>
        <dbReference type="Proteomes" id="UP000001302"/>
    </source>
</evidence>
<keyword evidence="1 4" id="KW-0378">Hydrolase</keyword>
<dbReference type="InterPro" id="IPR002641">
    <property type="entry name" value="PNPLA_dom"/>
</dbReference>
<dbReference type="GO" id="GO:0016042">
    <property type="term" value="P:lipid catabolic process"/>
    <property type="evidence" value="ECO:0007669"/>
    <property type="project" value="UniProtKB-UniRule"/>
</dbReference>
<dbReference type="KEGG" id="pbr:PB2503_10589"/>
<reference evidence="7" key="1">
    <citation type="submission" date="2010-08" db="EMBL/GenBank/DDBJ databases">
        <title>Genome sequence of Parvularcula bermudensis HTCC2503.</title>
        <authorList>
            <person name="Kang D.-M."/>
            <person name="Oh H.-M."/>
            <person name="Cho J.-C."/>
        </authorList>
    </citation>
    <scope>NUCLEOTIDE SEQUENCE [LARGE SCALE GENOMIC DNA]</scope>
    <source>
        <strain evidence="7">ATCC BAA-594 / HTCC2503 / KCTC 12087</strain>
    </source>
</reference>
<feature type="short sequence motif" description="DGA/G" evidence="4">
    <location>
        <begin position="198"/>
        <end position="200"/>
    </location>
</feature>
<dbReference type="Gene3D" id="3.40.1090.10">
    <property type="entry name" value="Cytosolic phospholipase A2 catalytic domain"/>
    <property type="match status" value="2"/>
</dbReference>
<dbReference type="Proteomes" id="UP000001302">
    <property type="component" value="Chromosome"/>
</dbReference>
<evidence type="ECO:0000256" key="4">
    <source>
        <dbReference type="PROSITE-ProRule" id="PRU01161"/>
    </source>
</evidence>
<dbReference type="eggNOG" id="COG1752">
    <property type="taxonomic scope" value="Bacteria"/>
</dbReference>
<proteinExistence type="predicted"/>
<dbReference type="EMBL" id="CP002156">
    <property type="protein sequence ID" value="ADM10169.1"/>
    <property type="molecule type" value="Genomic_DNA"/>
</dbReference>
<dbReference type="SUPFAM" id="SSF52151">
    <property type="entry name" value="FabD/lysophospholipase-like"/>
    <property type="match status" value="1"/>
</dbReference>
<dbReference type="Pfam" id="PF01734">
    <property type="entry name" value="Patatin"/>
    <property type="match status" value="1"/>
</dbReference>
<dbReference type="InterPro" id="IPR050301">
    <property type="entry name" value="NTE"/>
</dbReference>
<keyword evidence="2 4" id="KW-0442">Lipid degradation</keyword>
<dbReference type="InterPro" id="IPR016035">
    <property type="entry name" value="Acyl_Trfase/lysoPLipase"/>
</dbReference>
<dbReference type="STRING" id="314260.PB2503_10589"/>
<protein>
    <recommendedName>
        <fullName evidence="5">PNPLA domain-containing protein</fullName>
    </recommendedName>
</protein>
<feature type="active site" description="Proton acceptor" evidence="4">
    <location>
        <position position="198"/>
    </location>
</feature>
<dbReference type="HOGENOM" id="CLU_040292_0_0_5"/>
<dbReference type="RefSeq" id="WP_013301143.1">
    <property type="nucleotide sequence ID" value="NC_014414.1"/>
</dbReference>
<organism evidence="6 7">
    <name type="scientific">Parvularcula bermudensis (strain ATCC BAA-594 / HTCC2503 / KCTC 12087)</name>
    <dbReference type="NCBI Taxonomy" id="314260"/>
    <lineage>
        <taxon>Bacteria</taxon>
        <taxon>Pseudomonadati</taxon>
        <taxon>Pseudomonadota</taxon>
        <taxon>Alphaproteobacteria</taxon>
        <taxon>Parvularculales</taxon>
        <taxon>Parvularculaceae</taxon>
        <taxon>Parvularcula</taxon>
    </lineage>
</organism>
<evidence type="ECO:0000313" key="6">
    <source>
        <dbReference type="EMBL" id="ADM10169.1"/>
    </source>
</evidence>
<keyword evidence="7" id="KW-1185">Reference proteome</keyword>
<evidence type="ECO:0000256" key="3">
    <source>
        <dbReference type="ARBA" id="ARBA00023098"/>
    </source>
</evidence>
<accession>E0TGN7</accession>
<dbReference type="OrthoDB" id="9807112at2"/>
<dbReference type="PROSITE" id="PS51635">
    <property type="entry name" value="PNPLA"/>
    <property type="match status" value="1"/>
</dbReference>
<evidence type="ECO:0000259" key="5">
    <source>
        <dbReference type="PROSITE" id="PS51635"/>
    </source>
</evidence>
<reference evidence="6 7" key="2">
    <citation type="journal article" date="2011" name="J. Bacteriol.">
        <title>Complete genome sequence of strain HTCC2503T of Parvularcula bermudensis, the type species of the order "Parvularculales" in the class Alphaproteobacteria.</title>
        <authorList>
            <person name="Oh H.M."/>
            <person name="Kang I."/>
            <person name="Vergin K.L."/>
            <person name="Kang D."/>
            <person name="Rhee K.H."/>
            <person name="Giovannoni S.J."/>
            <person name="Cho J.C."/>
        </authorList>
    </citation>
    <scope>NUCLEOTIDE SEQUENCE [LARGE SCALE GENOMIC DNA]</scope>
    <source>
        <strain evidence="7">ATCC BAA-594 / HTCC2503 / KCTC 12087</strain>
    </source>
</reference>
<dbReference type="AlphaFoldDB" id="E0TGN7"/>
<dbReference type="GO" id="GO:0016787">
    <property type="term" value="F:hydrolase activity"/>
    <property type="evidence" value="ECO:0007669"/>
    <property type="project" value="UniProtKB-UniRule"/>
</dbReference>
<feature type="domain" description="PNPLA" evidence="5">
    <location>
        <begin position="11"/>
        <end position="211"/>
    </location>
</feature>